<accession>A0ABV6C7U3</accession>
<evidence type="ECO:0000313" key="1">
    <source>
        <dbReference type="EMBL" id="MFC0179034.1"/>
    </source>
</evidence>
<protein>
    <submittedName>
        <fullName evidence="1">DUF2971 domain-containing protein</fullName>
    </submittedName>
</protein>
<proteinExistence type="predicted"/>
<name>A0ABV6C7U3_9GAMM</name>
<reference evidence="1 2" key="1">
    <citation type="submission" date="2024-09" db="EMBL/GenBank/DDBJ databases">
        <authorList>
            <person name="Sun Q."/>
            <person name="Mori K."/>
        </authorList>
    </citation>
    <scope>NUCLEOTIDE SEQUENCE [LARGE SCALE GENOMIC DNA]</scope>
    <source>
        <strain evidence="1 2">CCM 8545</strain>
    </source>
</reference>
<organism evidence="1 2">
    <name type="scientific">Thorsellia kenyensis</name>
    <dbReference type="NCBI Taxonomy" id="1549888"/>
    <lineage>
        <taxon>Bacteria</taxon>
        <taxon>Pseudomonadati</taxon>
        <taxon>Pseudomonadota</taxon>
        <taxon>Gammaproteobacteria</taxon>
        <taxon>Enterobacterales</taxon>
        <taxon>Thorselliaceae</taxon>
        <taxon>Thorsellia</taxon>
    </lineage>
</organism>
<comment type="caution">
    <text evidence="1">The sequence shown here is derived from an EMBL/GenBank/DDBJ whole genome shotgun (WGS) entry which is preliminary data.</text>
</comment>
<gene>
    <name evidence="1" type="ORF">ACFFIT_02810</name>
</gene>
<sequence length="282" mass="33374">MRIFKYFHPDRIEVLESGKIRFTQPSDLNDPFELKPNVKEISSKENIVTLLMEAISEEKIIEYYMKSGLSGICDFSIFRKNFIENYTSNLPTAINVIDLLAPKLKETLHFLFNKAIGILCLTQSNENLLMWAHYTNNHQGYVMEFEPNHPFFNQKKSGIDELRHLRHVNYISTREMYTLSEIDDQQGANIFLAKSKEWSYEHEIRMLHSLNEADTVINEKIYLFNLPPLAIKNIYLGCRMLDEKRNKIIDILNNNHVYKHIALFQAEIDQEYYRLNFKEIVR</sequence>
<keyword evidence="2" id="KW-1185">Reference proteome</keyword>
<dbReference type="EMBL" id="JBHLXE010000027">
    <property type="protein sequence ID" value="MFC0179034.1"/>
    <property type="molecule type" value="Genomic_DNA"/>
</dbReference>
<dbReference type="RefSeq" id="WP_385876128.1">
    <property type="nucleotide sequence ID" value="NZ_JBHLXE010000027.1"/>
</dbReference>
<evidence type="ECO:0000313" key="2">
    <source>
        <dbReference type="Proteomes" id="UP001589758"/>
    </source>
</evidence>
<dbReference type="InterPro" id="IPR021352">
    <property type="entry name" value="DUF2971"/>
</dbReference>
<dbReference type="Pfam" id="PF11185">
    <property type="entry name" value="DUF2971"/>
    <property type="match status" value="1"/>
</dbReference>
<dbReference type="Proteomes" id="UP001589758">
    <property type="component" value="Unassembled WGS sequence"/>
</dbReference>